<dbReference type="Gene3D" id="3.90.320.10">
    <property type="match status" value="1"/>
</dbReference>
<dbReference type="Pfam" id="PF13361">
    <property type="entry name" value="UvrD_C"/>
    <property type="match status" value="1"/>
</dbReference>
<evidence type="ECO:0000256" key="2">
    <source>
        <dbReference type="ARBA" id="ARBA00022741"/>
    </source>
</evidence>
<gene>
    <name evidence="18" type="ordered locus">Snov_0304</name>
</gene>
<organism evidence="18 19">
    <name type="scientific">Ancylobacter novellus (strain ATCC 8093 / DSM 506 / JCM 20403 / CCM 1077 / IAM 12100 / NBRC 12443 / NCIMB 10456)</name>
    <name type="common">Starkeya novella</name>
    <dbReference type="NCBI Taxonomy" id="639283"/>
    <lineage>
        <taxon>Bacteria</taxon>
        <taxon>Pseudomonadati</taxon>
        <taxon>Pseudomonadota</taxon>
        <taxon>Alphaproteobacteria</taxon>
        <taxon>Hyphomicrobiales</taxon>
        <taxon>Xanthobacteraceae</taxon>
        <taxon>Ancylobacter</taxon>
    </lineage>
</organism>
<keyword evidence="19" id="KW-1185">Reference proteome</keyword>
<dbReference type="GO" id="GO:0004527">
    <property type="term" value="F:exonuclease activity"/>
    <property type="evidence" value="ECO:0007669"/>
    <property type="project" value="UniProtKB-KW"/>
</dbReference>
<comment type="catalytic activity">
    <reaction evidence="11">
        <text>Couples ATP hydrolysis with the unwinding of duplex DNA by translocating in the 3'-5' direction.</text>
        <dbReference type="EC" id="5.6.2.4"/>
    </reaction>
</comment>
<dbReference type="InterPro" id="IPR038726">
    <property type="entry name" value="PDDEXK_AddAB-type"/>
</dbReference>
<keyword evidence="7 15" id="KW-0067">ATP-binding</keyword>
<evidence type="ECO:0000256" key="10">
    <source>
        <dbReference type="ARBA" id="ARBA00023235"/>
    </source>
</evidence>
<dbReference type="GO" id="GO:0003677">
    <property type="term" value="F:DNA binding"/>
    <property type="evidence" value="ECO:0007669"/>
    <property type="project" value="UniProtKB-KW"/>
</dbReference>
<dbReference type="HOGENOM" id="CLU_001114_0_0_5"/>
<keyword evidence="10" id="KW-0413">Isomerase</keyword>
<evidence type="ECO:0000259" key="17">
    <source>
        <dbReference type="PROSITE" id="PS51217"/>
    </source>
</evidence>
<keyword evidence="1" id="KW-0540">Nuclease</keyword>
<name>D7A222_ANCN5</name>
<dbReference type="PANTHER" id="PTHR11070:SF2">
    <property type="entry name" value="ATP-DEPENDENT DNA HELICASE SRS2"/>
    <property type="match status" value="1"/>
</dbReference>
<sequence length="1144" mass="122931">MSELTDLAPGPLRAATALQTTASDPLLSAWVSANAGSGKTHVLARRVIRLLMRGVPPGRILCLTYTKAAAANMANRVLDELRRWATLDDETLDKEIVRTDGGRPDALRRAHARRLFAQALETPGGLKIQTIHAFCGALLHAFPFEAGVPAGFGELEEAARLELLARVRADVVLEAAGRPESALGQALGLIVGTTSDDGIDEIIGAMVADPAALEASDDDLAAAVGLDRPIASRDIEHRIIAEALIARGAWLGLGQALIEEGGNCARRGRSLLEAAAAPDEGTADTYARVFLKEDGEPYGDSQFGAAPIRAKYPLLLAERDRLAPLAQLLSAARALERSRGVLILGREAARRYERAKAARGVLDFSDLVDAARRLLASGASAWVHYKLDQGIDHVLLDEAQDTSPEQWEVIRPLVAEFFAGEGARAEARYGAASLPRTLFVVGDEKQSIFSFQGADPRRFDTVRRELMRLTGGVGFEHIELRHSFRSAPGILAAVDTVFHAETAYQGLSALAEPPVHEAIHAALPSLVELWEPEAPSEKVDIDAWQRPLDAPAADDPKGRLARKIAGHIAARIREGFPVTGRHGTRPARPGDFLILVRRRDSLFEAIIRELKEARVAVAGADRLTVAQHIAVMDLMALGDALLARDDELALACALKSPLFGLDDSDLMKLAPERAGLLEDALFARAGENPHWRAAAERLRRLRPEARRLRPFDFYARVLGRERGRAAMIARLGPEAADALDEMLALARSYENVEAPSLAGFLAFLRRGGAEAKRDMEAGRDEVRVMTVHGAKGLEAPYVILADTTSGPMTRRAAGLLRVELPDGRRAALHAPSKKGDTPAMARARAQGDAAQQDEYRRLLYVALTRAESALVLAGADGGRKRPADCWYDLVRGALEPEAVEQPAAGFAGTVRRWRSAVHEEIIAAPAVAAIAAAPDEAERALARALSRPIEEPAARAALRPSASSLLSAAPEGPEALALHRGELLHRLMAALASLPPEERAAPGRRLLAAAGDFEEAAREELLTEALGVLAVPGLADLFGPGSLAEVPLVGELEDGTPVSGRIDRLAVLGDRILIADFKTDRRVPREASSLPPAHVRQVALYARLLRRLYPGRPIEARLVYTAGPLAHALGADVLERIVESVTSQ</sequence>
<evidence type="ECO:0000256" key="8">
    <source>
        <dbReference type="ARBA" id="ARBA00023125"/>
    </source>
</evidence>
<evidence type="ECO:0000256" key="3">
    <source>
        <dbReference type="ARBA" id="ARBA00022763"/>
    </source>
</evidence>
<dbReference type="InterPro" id="IPR000212">
    <property type="entry name" value="DNA_helicase_UvrD/REP"/>
</dbReference>
<keyword evidence="2 15" id="KW-0547">Nucleotide-binding</keyword>
<evidence type="ECO:0000256" key="6">
    <source>
        <dbReference type="ARBA" id="ARBA00022839"/>
    </source>
</evidence>
<dbReference type="EC" id="5.6.2.4" evidence="12"/>
<evidence type="ECO:0000256" key="15">
    <source>
        <dbReference type="PROSITE-ProRule" id="PRU00560"/>
    </source>
</evidence>
<dbReference type="Pfam" id="PF12705">
    <property type="entry name" value="PDDEXK_1"/>
    <property type="match status" value="1"/>
</dbReference>
<dbReference type="STRING" id="639283.Snov_0304"/>
<proteinExistence type="predicted"/>
<evidence type="ECO:0000256" key="4">
    <source>
        <dbReference type="ARBA" id="ARBA00022801"/>
    </source>
</evidence>
<evidence type="ECO:0000256" key="1">
    <source>
        <dbReference type="ARBA" id="ARBA00022722"/>
    </source>
</evidence>
<dbReference type="GO" id="GO:0000725">
    <property type="term" value="P:recombinational repair"/>
    <property type="evidence" value="ECO:0007669"/>
    <property type="project" value="TreeGrafter"/>
</dbReference>
<keyword evidence="5 15" id="KW-0347">Helicase</keyword>
<dbReference type="InterPro" id="IPR011604">
    <property type="entry name" value="PDDEXK-like_dom_sf"/>
</dbReference>
<dbReference type="Pfam" id="PF00580">
    <property type="entry name" value="UvrD-helicase"/>
    <property type="match status" value="1"/>
</dbReference>
<evidence type="ECO:0000313" key="18">
    <source>
        <dbReference type="EMBL" id="ADH87638.1"/>
    </source>
</evidence>
<evidence type="ECO:0000256" key="11">
    <source>
        <dbReference type="ARBA" id="ARBA00034617"/>
    </source>
</evidence>
<dbReference type="InterPro" id="IPR014151">
    <property type="entry name" value="DNA_helicase_AddA"/>
</dbReference>
<feature type="domain" description="UvrD-like helicase ATP-binding" evidence="16">
    <location>
        <begin position="12"/>
        <end position="487"/>
    </location>
</feature>
<dbReference type="GO" id="GO:0033202">
    <property type="term" value="C:DNA helicase complex"/>
    <property type="evidence" value="ECO:0007669"/>
    <property type="project" value="TreeGrafter"/>
</dbReference>
<evidence type="ECO:0000256" key="5">
    <source>
        <dbReference type="ARBA" id="ARBA00022806"/>
    </source>
</evidence>
<dbReference type="InterPro" id="IPR027417">
    <property type="entry name" value="P-loop_NTPase"/>
</dbReference>
<keyword evidence="3" id="KW-0227">DNA damage</keyword>
<dbReference type="GO" id="GO:0005829">
    <property type="term" value="C:cytosol"/>
    <property type="evidence" value="ECO:0007669"/>
    <property type="project" value="TreeGrafter"/>
</dbReference>
<evidence type="ECO:0000313" key="19">
    <source>
        <dbReference type="Proteomes" id="UP000006633"/>
    </source>
</evidence>
<evidence type="ECO:0000256" key="7">
    <source>
        <dbReference type="ARBA" id="ARBA00022840"/>
    </source>
</evidence>
<evidence type="ECO:0000256" key="14">
    <source>
        <dbReference type="ARBA" id="ARBA00048988"/>
    </source>
</evidence>
<feature type="binding site" evidence="15">
    <location>
        <begin position="33"/>
        <end position="40"/>
    </location>
    <ligand>
        <name>ATP</name>
        <dbReference type="ChEBI" id="CHEBI:30616"/>
    </ligand>
</feature>
<keyword evidence="8" id="KW-0238">DNA-binding</keyword>
<dbReference type="EMBL" id="CP002026">
    <property type="protein sequence ID" value="ADH87638.1"/>
    <property type="molecule type" value="Genomic_DNA"/>
</dbReference>
<keyword evidence="6" id="KW-0269">Exonuclease</keyword>
<dbReference type="Proteomes" id="UP000006633">
    <property type="component" value="Chromosome"/>
</dbReference>
<dbReference type="PROSITE" id="PS51217">
    <property type="entry name" value="UVRD_HELICASE_CTER"/>
    <property type="match status" value="1"/>
</dbReference>
<dbReference type="InterPro" id="IPR014016">
    <property type="entry name" value="UvrD-like_ATP-bd"/>
</dbReference>
<dbReference type="InterPro" id="IPR014017">
    <property type="entry name" value="DNA_helicase_UvrD-like_C"/>
</dbReference>
<dbReference type="GO" id="GO:0005524">
    <property type="term" value="F:ATP binding"/>
    <property type="evidence" value="ECO:0007669"/>
    <property type="project" value="UniProtKB-UniRule"/>
</dbReference>
<comment type="catalytic activity">
    <reaction evidence="14">
        <text>ATP + H2O = ADP + phosphate + H(+)</text>
        <dbReference type="Rhea" id="RHEA:13065"/>
        <dbReference type="ChEBI" id="CHEBI:15377"/>
        <dbReference type="ChEBI" id="CHEBI:15378"/>
        <dbReference type="ChEBI" id="CHEBI:30616"/>
        <dbReference type="ChEBI" id="CHEBI:43474"/>
        <dbReference type="ChEBI" id="CHEBI:456216"/>
        <dbReference type="EC" id="5.6.2.4"/>
    </reaction>
</comment>
<dbReference type="NCBIfam" id="TIGR02784">
    <property type="entry name" value="addA_alphas"/>
    <property type="match status" value="1"/>
</dbReference>
<accession>D7A222</accession>
<feature type="domain" description="UvrD-like helicase C-terminal" evidence="17">
    <location>
        <begin position="517"/>
        <end position="792"/>
    </location>
</feature>
<evidence type="ECO:0000256" key="12">
    <source>
        <dbReference type="ARBA" id="ARBA00034808"/>
    </source>
</evidence>
<evidence type="ECO:0000259" key="16">
    <source>
        <dbReference type="PROSITE" id="PS51198"/>
    </source>
</evidence>
<dbReference type="SUPFAM" id="SSF52540">
    <property type="entry name" value="P-loop containing nucleoside triphosphate hydrolases"/>
    <property type="match status" value="1"/>
</dbReference>
<dbReference type="PANTHER" id="PTHR11070">
    <property type="entry name" value="UVRD / RECB / PCRA DNA HELICASE FAMILY MEMBER"/>
    <property type="match status" value="1"/>
</dbReference>
<reference evidence="18 19" key="1">
    <citation type="journal article" date="2012" name="Stand. Genomic Sci.">
        <title>Complete genome sequence of the facultatively chemolithoautotrophic and methylotrophic alpha Proteobacterium Starkeya novella type strain (ATCC 8093(T)).</title>
        <authorList>
            <person name="Kappler U."/>
            <person name="Davenport K."/>
            <person name="Beatson S."/>
            <person name="Lucas S."/>
            <person name="Lapidus A."/>
            <person name="Copeland A."/>
            <person name="Berry K.W."/>
            <person name="Glavina Del Rio T."/>
            <person name="Hammon N."/>
            <person name="Dalin E."/>
            <person name="Tice H."/>
            <person name="Pitluck S."/>
            <person name="Richardson P."/>
            <person name="Bruce D."/>
            <person name="Goodwin L.A."/>
            <person name="Han C."/>
            <person name="Tapia R."/>
            <person name="Detter J.C."/>
            <person name="Chang Y.J."/>
            <person name="Jeffries C.D."/>
            <person name="Land M."/>
            <person name="Hauser L."/>
            <person name="Kyrpides N.C."/>
            <person name="Goker M."/>
            <person name="Ivanova N."/>
            <person name="Klenk H.P."/>
            <person name="Woyke T."/>
        </authorList>
    </citation>
    <scope>NUCLEOTIDE SEQUENCE [LARGE SCALE GENOMIC DNA]</scope>
    <source>
        <strain evidence="19">ATCC 8093 / DSM 506 / JCM 20403 / CCM 1077 / IAM 12100 / NBRC 12443 / NCIMB 10456</strain>
    </source>
</reference>
<protein>
    <recommendedName>
        <fullName evidence="12">DNA 3'-5' helicase</fullName>
        <ecNumber evidence="12">5.6.2.4</ecNumber>
    </recommendedName>
    <alternativeName>
        <fullName evidence="13">DNA 3'-5' helicase II</fullName>
    </alternativeName>
</protein>
<dbReference type="RefSeq" id="WP_013165143.1">
    <property type="nucleotide sequence ID" value="NC_014217.1"/>
</dbReference>
<dbReference type="eggNOG" id="COG1074">
    <property type="taxonomic scope" value="Bacteria"/>
</dbReference>
<evidence type="ECO:0000256" key="13">
    <source>
        <dbReference type="ARBA" id="ARBA00034923"/>
    </source>
</evidence>
<dbReference type="PROSITE" id="PS51198">
    <property type="entry name" value="UVRD_HELICASE_ATP_BIND"/>
    <property type="match status" value="1"/>
</dbReference>
<keyword evidence="9" id="KW-0234">DNA repair</keyword>
<dbReference type="Gene3D" id="3.40.50.300">
    <property type="entry name" value="P-loop containing nucleotide triphosphate hydrolases"/>
    <property type="match status" value="4"/>
</dbReference>
<evidence type="ECO:0000256" key="9">
    <source>
        <dbReference type="ARBA" id="ARBA00023204"/>
    </source>
</evidence>
<keyword evidence="4 15" id="KW-0378">Hydrolase</keyword>
<dbReference type="GO" id="GO:0043138">
    <property type="term" value="F:3'-5' DNA helicase activity"/>
    <property type="evidence" value="ECO:0007669"/>
    <property type="project" value="UniProtKB-EC"/>
</dbReference>
<dbReference type="OrthoDB" id="9810135at2"/>
<dbReference type="AlphaFoldDB" id="D7A222"/>
<dbReference type="KEGG" id="sno:Snov_0304"/>